<accession>A0ABZ0YZH0</accession>
<dbReference type="Proteomes" id="UP001348805">
    <property type="component" value="Segment"/>
</dbReference>
<dbReference type="EMBL" id="OR769219">
    <property type="protein sequence ID" value="WQJ51243.1"/>
    <property type="molecule type" value="Genomic_DNA"/>
</dbReference>
<evidence type="ECO:0000313" key="2">
    <source>
        <dbReference type="Proteomes" id="UP001348805"/>
    </source>
</evidence>
<reference evidence="1 2" key="1">
    <citation type="submission" date="2023-11" db="EMBL/GenBank/DDBJ databases">
        <authorList>
            <person name="Cook R."/>
            <person name="Crisci M."/>
            <person name="Pye H."/>
            <person name="Adriaenssens E."/>
            <person name="Santini J."/>
        </authorList>
    </citation>
    <scope>NUCLEOTIDE SEQUENCE [LARGE SCALE GENOMIC DNA]</scope>
    <source>
        <strain evidence="1">Lak_Megaphage_RVC_AP3_GC26</strain>
    </source>
</reference>
<organism evidence="1 2">
    <name type="scientific">phage Lak_Megaphage_RVC_AP3_GC26</name>
    <dbReference type="NCBI Taxonomy" id="3109225"/>
    <lineage>
        <taxon>Viruses</taxon>
        <taxon>Duplodnaviria</taxon>
        <taxon>Heunggongvirae</taxon>
        <taxon>Uroviricota</taxon>
        <taxon>Caudoviricetes</taxon>
        <taxon>Caudoviricetes code 15 clade</taxon>
    </lineage>
</organism>
<name>A0ABZ0YZH0_9CAUD</name>
<sequence>MNTNIITSVDEFINIMANAKCNGKYVTVYGESDIKLNKFNTDGLPKERIKDDFQPRTSFSVTFHFGQDYEKTMSKILGEDYKATDTNRRHIVKNVIMQYISTGNVCLIYIPNNYCKNNIILNDEPISVADKSYMERFMPKKKTSTAVIEYRTLSLKNIKSISINKEKYDVEISDWEVREAA</sequence>
<proteinExistence type="predicted"/>
<protein>
    <submittedName>
        <fullName evidence="1">Uncharacterized protein</fullName>
    </submittedName>
</protein>
<evidence type="ECO:0000313" key="1">
    <source>
        <dbReference type="EMBL" id="WQJ51243.1"/>
    </source>
</evidence>
<keyword evidence="2" id="KW-1185">Reference proteome</keyword>